<dbReference type="OrthoDB" id="4178362at2"/>
<evidence type="ECO:0000313" key="2">
    <source>
        <dbReference type="Proteomes" id="UP000400924"/>
    </source>
</evidence>
<evidence type="ECO:0000313" key="1">
    <source>
        <dbReference type="EMBL" id="MPY58611.1"/>
    </source>
</evidence>
<proteinExistence type="predicted"/>
<comment type="caution">
    <text evidence="1">The sequence shown here is derived from an EMBL/GenBank/DDBJ whole genome shotgun (WGS) entry which is preliminary data.</text>
</comment>
<name>A0A5N8XGK5_9ACTN</name>
<dbReference type="AlphaFoldDB" id="A0A5N8XGK5"/>
<accession>A0A5N8XGK5</accession>
<organism evidence="1 2">
    <name type="scientific">Streptomyces spongiae</name>
    <dbReference type="NCBI Taxonomy" id="565072"/>
    <lineage>
        <taxon>Bacteria</taxon>
        <taxon>Bacillati</taxon>
        <taxon>Actinomycetota</taxon>
        <taxon>Actinomycetes</taxon>
        <taxon>Kitasatosporales</taxon>
        <taxon>Streptomycetaceae</taxon>
        <taxon>Streptomyces</taxon>
    </lineage>
</organism>
<gene>
    <name evidence="1" type="ORF">FNH08_15985</name>
</gene>
<reference evidence="1 2" key="1">
    <citation type="submission" date="2019-07" db="EMBL/GenBank/DDBJ databases">
        <title>New species of Amycolatopsis and Streptomyces.</title>
        <authorList>
            <person name="Duangmal K."/>
            <person name="Teo W.F.A."/>
            <person name="Lipun K."/>
        </authorList>
    </citation>
    <scope>NUCLEOTIDE SEQUENCE [LARGE SCALE GENOMIC DNA]</scope>
    <source>
        <strain evidence="1 2">NBRC 106415</strain>
    </source>
</reference>
<keyword evidence="2" id="KW-1185">Reference proteome</keyword>
<dbReference type="EMBL" id="VJZC01000093">
    <property type="protein sequence ID" value="MPY58611.1"/>
    <property type="molecule type" value="Genomic_DNA"/>
</dbReference>
<protein>
    <submittedName>
        <fullName evidence="1">Uncharacterized protein</fullName>
    </submittedName>
</protein>
<sequence length="117" mass="12544">MFHPISTLETQRLMQSLREGTSTARQLAGDVQRVLARHVRMASGDEPADSGVLVEAQGSEVSVSWQAPAGSPESGWRPGPWEEGGLRSLCAALLIHHGYEPAVAQDGALTINRNEIS</sequence>
<dbReference type="Proteomes" id="UP000400924">
    <property type="component" value="Unassembled WGS sequence"/>
</dbReference>
<dbReference type="RefSeq" id="WP_152772147.1">
    <property type="nucleotide sequence ID" value="NZ_VJZC01000093.1"/>
</dbReference>